<feature type="transmembrane region" description="Helical" evidence="6">
    <location>
        <begin position="437"/>
        <end position="462"/>
    </location>
</feature>
<evidence type="ECO:0000313" key="9">
    <source>
        <dbReference type="Proteomes" id="UP000515317"/>
    </source>
</evidence>
<evidence type="ECO:0000256" key="3">
    <source>
        <dbReference type="ARBA" id="ARBA00022692"/>
    </source>
</evidence>
<evidence type="ECO:0000256" key="6">
    <source>
        <dbReference type="SAM" id="Phobius"/>
    </source>
</evidence>
<dbReference type="InterPro" id="IPR003838">
    <property type="entry name" value="ABC3_permease_C"/>
</dbReference>
<name>A0A6S6QNJ3_9HYPH</name>
<feature type="transmembrane region" description="Helical" evidence="6">
    <location>
        <begin position="364"/>
        <end position="384"/>
    </location>
</feature>
<keyword evidence="3 6" id="KW-0812">Transmembrane</keyword>
<evidence type="ECO:0000256" key="2">
    <source>
        <dbReference type="ARBA" id="ARBA00022475"/>
    </source>
</evidence>
<dbReference type="GO" id="GO:0005886">
    <property type="term" value="C:plasma membrane"/>
    <property type="evidence" value="ECO:0007669"/>
    <property type="project" value="UniProtKB-SubCell"/>
</dbReference>
<protein>
    <submittedName>
        <fullName evidence="8">ABC transporter permease</fullName>
    </submittedName>
</protein>
<keyword evidence="4 6" id="KW-1133">Transmembrane helix</keyword>
<dbReference type="PANTHER" id="PTHR30287:SF1">
    <property type="entry name" value="INNER MEMBRANE PROTEIN"/>
    <property type="match status" value="1"/>
</dbReference>
<dbReference type="PANTHER" id="PTHR30287">
    <property type="entry name" value="MEMBRANE COMPONENT OF PREDICTED ABC SUPERFAMILY METABOLITE UPTAKE TRANSPORTER"/>
    <property type="match status" value="1"/>
</dbReference>
<dbReference type="RefSeq" id="WP_222876194.1">
    <property type="nucleotide sequence ID" value="NZ_AP023361.1"/>
</dbReference>
<dbReference type="InterPro" id="IPR038766">
    <property type="entry name" value="Membrane_comp_ABC_pdt"/>
</dbReference>
<keyword evidence="9" id="KW-1185">Reference proteome</keyword>
<feature type="transmembrane region" description="Helical" evidence="6">
    <location>
        <begin position="483"/>
        <end position="507"/>
    </location>
</feature>
<gene>
    <name evidence="8" type="ORF">IZ6_02220</name>
</gene>
<keyword evidence="2" id="KW-1003">Cell membrane</keyword>
<evidence type="ECO:0000313" key="8">
    <source>
        <dbReference type="EMBL" id="BCJ89487.1"/>
    </source>
</evidence>
<reference evidence="8 9" key="1">
    <citation type="submission" date="2020-08" db="EMBL/GenBank/DDBJ databases">
        <title>Genome sequence of Rhizobiales bacterium strain IZ6.</title>
        <authorList>
            <person name="Nakai R."/>
            <person name="Naganuma T."/>
        </authorList>
    </citation>
    <scope>NUCLEOTIDE SEQUENCE [LARGE SCALE GENOMIC DNA]</scope>
    <source>
        <strain evidence="8 9">IZ6</strain>
    </source>
</reference>
<feature type="transmembrane region" description="Helical" evidence="6">
    <location>
        <begin position="322"/>
        <end position="344"/>
    </location>
</feature>
<evidence type="ECO:0000259" key="7">
    <source>
        <dbReference type="Pfam" id="PF02687"/>
    </source>
</evidence>
<comment type="subcellular location">
    <subcellularLocation>
        <location evidence="1">Cell membrane</location>
        <topology evidence="1">Multi-pass membrane protein</topology>
    </subcellularLocation>
</comment>
<keyword evidence="5 6" id="KW-0472">Membrane</keyword>
<dbReference type="Pfam" id="PF02687">
    <property type="entry name" value="FtsX"/>
    <property type="match status" value="2"/>
</dbReference>
<feature type="domain" description="ABC3 transporter permease C-terminal" evidence="7">
    <location>
        <begin position="734"/>
        <end position="846"/>
    </location>
</feature>
<feature type="transmembrane region" description="Helical" evidence="6">
    <location>
        <begin position="728"/>
        <end position="752"/>
    </location>
</feature>
<feature type="transmembrane region" description="Helical" evidence="6">
    <location>
        <begin position="773"/>
        <end position="804"/>
    </location>
</feature>
<feature type="transmembrane region" description="Helical" evidence="6">
    <location>
        <begin position="816"/>
        <end position="836"/>
    </location>
</feature>
<dbReference type="AlphaFoldDB" id="A0A6S6QNJ3"/>
<organism evidence="8 9">
    <name type="scientific">Terrihabitans soli</name>
    <dbReference type="NCBI Taxonomy" id="708113"/>
    <lineage>
        <taxon>Bacteria</taxon>
        <taxon>Pseudomonadati</taxon>
        <taxon>Pseudomonadota</taxon>
        <taxon>Alphaproteobacteria</taxon>
        <taxon>Hyphomicrobiales</taxon>
        <taxon>Terrihabitans</taxon>
    </lineage>
</organism>
<feature type="transmembrane region" description="Helical" evidence="6">
    <location>
        <begin position="412"/>
        <end position="431"/>
    </location>
</feature>
<evidence type="ECO:0000256" key="4">
    <source>
        <dbReference type="ARBA" id="ARBA00022989"/>
    </source>
</evidence>
<evidence type="ECO:0000256" key="1">
    <source>
        <dbReference type="ARBA" id="ARBA00004651"/>
    </source>
</evidence>
<feature type="domain" description="ABC3 transporter permease C-terminal" evidence="7">
    <location>
        <begin position="274"/>
        <end position="386"/>
    </location>
</feature>
<sequence>MSSFVAAPPGFLLSLKLALRELRGGLSGFRIFVACLALGVAAISGVGSISKGLQDGLEREGRTILGGDASFALVHREVTHEQLAFLSSRGTVSSAATLRAMTRSDSGAATLAELKAVDQLYPLAGTVETDPQLPLADLLAEKDGAFGAIADPALLARLEIQNGGTIRLGSIALTVRAALVKEPDNLSDGVGLGPRLLVSREALMASGLLQPGSLMRWTYRVALFPDAPQSAVTALADEAKAAFPDAGWRVRTRDAASDRLEQNIDRFTQFLTLVGLTALLVGGVGVANAVSSYVEKRRETIAALKCIGATGTRIFQIYLAQILALAALGIAIGLVVGAALPFFVKWGFGAIIPLPFIATLQPAQLALAALYGFLIALVFALWPLGRAHDLPVSALFRDHLADTKLRWPRRRYLVLIGLSLAALIALMIATAPEKNVAAIFLAAAAAIFLLLRGVALAIMAVSRRLPRPSNAGLRIALSNIHRPGALTPSVVLSLGLGLALLVALTLIDSSIRNQLTAALPAKAPSFFFVDIPNSDADAFDAFLNEKAPGSAIDRVPMLRGRITELKGQSSENYPAGDAAWVLRGDRGLTFASKVPDGATIVSGEWWPENYEGEPLVSFEAENAGHLGLKVGDEIAVNVLGREVRAKIANLRKVEWETLGINFVLVFSPNTFAGAPYQYLSTLTFADGGAPNEEISLLRDSAARFPAIIAIRVKDALTTLSDLAGNLALAVRAGSGVTLLASVLVLGGALAAGHRYRIYDAMILKVLGASRRRILAAFALEYALIGFATALFGLAAGAAAAWVVVAQVMDMAFFADVPGAVTAALLALGTTVVLGLAGTWRLVNLKPAPVLRDL</sequence>
<dbReference type="Proteomes" id="UP000515317">
    <property type="component" value="Chromosome"/>
</dbReference>
<accession>A0A6S6QNJ3</accession>
<dbReference type="EMBL" id="AP023361">
    <property type="protein sequence ID" value="BCJ89487.1"/>
    <property type="molecule type" value="Genomic_DNA"/>
</dbReference>
<dbReference type="KEGG" id="tso:IZ6_02220"/>
<proteinExistence type="predicted"/>
<evidence type="ECO:0000256" key="5">
    <source>
        <dbReference type="ARBA" id="ARBA00023136"/>
    </source>
</evidence>